<sequence length="52" mass="5752">MAERIHCAANAPLRCKPQIEDTLFSTLANLNSYLLKLCDSVKFTSSPLITLV</sequence>
<keyword evidence="2" id="KW-1185">Reference proteome</keyword>
<protein>
    <submittedName>
        <fullName evidence="1">Uncharacterized protein</fullName>
    </submittedName>
</protein>
<dbReference type="AlphaFoldDB" id="A0AAV5L1U8"/>
<reference evidence="1 2" key="1">
    <citation type="journal article" date="2021" name="Commun. Biol.">
        <title>The genome of Shorea leprosula (Dipterocarpaceae) highlights the ecological relevance of drought in aseasonal tropical rainforests.</title>
        <authorList>
            <person name="Ng K.K.S."/>
            <person name="Kobayashi M.J."/>
            <person name="Fawcett J.A."/>
            <person name="Hatakeyama M."/>
            <person name="Paape T."/>
            <person name="Ng C.H."/>
            <person name="Ang C.C."/>
            <person name="Tnah L.H."/>
            <person name="Lee C.T."/>
            <person name="Nishiyama T."/>
            <person name="Sese J."/>
            <person name="O'Brien M.J."/>
            <person name="Copetti D."/>
            <person name="Mohd Noor M.I."/>
            <person name="Ong R.C."/>
            <person name="Putra M."/>
            <person name="Sireger I.Z."/>
            <person name="Indrioko S."/>
            <person name="Kosugi Y."/>
            <person name="Izuno A."/>
            <person name="Isagi Y."/>
            <person name="Lee S.L."/>
            <person name="Shimizu K.K."/>
        </authorList>
    </citation>
    <scope>NUCLEOTIDE SEQUENCE [LARGE SCALE GENOMIC DNA]</scope>
    <source>
        <strain evidence="1">214</strain>
    </source>
</reference>
<organism evidence="1 2">
    <name type="scientific">Rubroshorea leprosula</name>
    <dbReference type="NCBI Taxonomy" id="152421"/>
    <lineage>
        <taxon>Eukaryota</taxon>
        <taxon>Viridiplantae</taxon>
        <taxon>Streptophyta</taxon>
        <taxon>Embryophyta</taxon>
        <taxon>Tracheophyta</taxon>
        <taxon>Spermatophyta</taxon>
        <taxon>Magnoliopsida</taxon>
        <taxon>eudicotyledons</taxon>
        <taxon>Gunneridae</taxon>
        <taxon>Pentapetalae</taxon>
        <taxon>rosids</taxon>
        <taxon>malvids</taxon>
        <taxon>Malvales</taxon>
        <taxon>Dipterocarpaceae</taxon>
        <taxon>Rubroshorea</taxon>
    </lineage>
</organism>
<evidence type="ECO:0000313" key="1">
    <source>
        <dbReference type="EMBL" id="GKV31100.1"/>
    </source>
</evidence>
<name>A0AAV5L1U8_9ROSI</name>
<dbReference type="EMBL" id="BPVZ01000090">
    <property type="protein sequence ID" value="GKV31100.1"/>
    <property type="molecule type" value="Genomic_DNA"/>
</dbReference>
<dbReference type="Proteomes" id="UP001054252">
    <property type="component" value="Unassembled WGS sequence"/>
</dbReference>
<comment type="caution">
    <text evidence="1">The sequence shown here is derived from an EMBL/GenBank/DDBJ whole genome shotgun (WGS) entry which is preliminary data.</text>
</comment>
<evidence type="ECO:0000313" key="2">
    <source>
        <dbReference type="Proteomes" id="UP001054252"/>
    </source>
</evidence>
<proteinExistence type="predicted"/>
<accession>A0AAV5L1U8</accession>
<gene>
    <name evidence="1" type="ORF">SLEP1_g39837</name>
</gene>